<dbReference type="InterPro" id="IPR043504">
    <property type="entry name" value="Peptidase_S1_PA_chymotrypsin"/>
</dbReference>
<evidence type="ECO:0000256" key="5">
    <source>
        <dbReference type="ARBA" id="ARBA00023157"/>
    </source>
</evidence>
<dbReference type="PROSITE" id="PS51888">
    <property type="entry name" value="CLIP"/>
    <property type="match status" value="2"/>
</dbReference>
<dbReference type="SMART" id="SM00680">
    <property type="entry name" value="CLIP"/>
    <property type="match status" value="2"/>
</dbReference>
<dbReference type="PROSITE" id="PS50240">
    <property type="entry name" value="TRYPSIN_DOM"/>
    <property type="match status" value="1"/>
</dbReference>
<proteinExistence type="inferred from homology"/>
<feature type="domain" description="Peptidase S1" evidence="8">
    <location>
        <begin position="170"/>
        <end position="315"/>
    </location>
</feature>
<keyword evidence="2 7" id="KW-0732">Signal</keyword>
<keyword evidence="1" id="KW-0645">Protease</keyword>
<accession>A0ABM3ME86</accession>
<evidence type="ECO:0000313" key="11">
    <source>
        <dbReference type="RefSeq" id="XP_052749552.1"/>
    </source>
</evidence>
<dbReference type="Proteomes" id="UP001652740">
    <property type="component" value="Unplaced"/>
</dbReference>
<dbReference type="Gene3D" id="2.40.10.10">
    <property type="entry name" value="Trypsin-like serine proteases"/>
    <property type="match status" value="2"/>
</dbReference>
<keyword evidence="10" id="KW-1185">Reference proteome</keyword>
<evidence type="ECO:0000256" key="7">
    <source>
        <dbReference type="SAM" id="SignalP"/>
    </source>
</evidence>
<evidence type="ECO:0000256" key="1">
    <source>
        <dbReference type="ARBA" id="ARBA00022670"/>
    </source>
</evidence>
<dbReference type="InterPro" id="IPR009003">
    <property type="entry name" value="Peptidase_S1_PA"/>
</dbReference>
<dbReference type="SMART" id="SM00020">
    <property type="entry name" value="Tryp_SPc"/>
    <property type="match status" value="1"/>
</dbReference>
<dbReference type="Pfam" id="PF12032">
    <property type="entry name" value="CLIP"/>
    <property type="match status" value="2"/>
</dbReference>
<dbReference type="Pfam" id="PF00089">
    <property type="entry name" value="Trypsin"/>
    <property type="match status" value="1"/>
</dbReference>
<dbReference type="InterPro" id="IPR051487">
    <property type="entry name" value="Ser/Thr_Proteases_Immune/Dev"/>
</dbReference>
<evidence type="ECO:0000256" key="3">
    <source>
        <dbReference type="ARBA" id="ARBA00022801"/>
    </source>
</evidence>
<feature type="chain" id="PRO_5045120236" evidence="7">
    <location>
        <begin position="24"/>
        <end position="315"/>
    </location>
</feature>
<feature type="domain" description="Clip" evidence="9">
    <location>
        <begin position="83"/>
        <end position="134"/>
    </location>
</feature>
<evidence type="ECO:0000313" key="10">
    <source>
        <dbReference type="Proteomes" id="UP001652740"/>
    </source>
</evidence>
<dbReference type="InterPro" id="IPR022700">
    <property type="entry name" value="CLIP"/>
</dbReference>
<feature type="domain" description="Clip" evidence="9">
    <location>
        <begin position="26"/>
        <end position="79"/>
    </location>
</feature>
<comment type="similarity">
    <text evidence="6">Belongs to the peptidase S1 family. CLIP subfamily.</text>
</comment>
<reference evidence="11" key="1">
    <citation type="submission" date="2025-08" db="UniProtKB">
        <authorList>
            <consortium name="RefSeq"/>
        </authorList>
    </citation>
    <scope>IDENTIFICATION</scope>
    <source>
        <tissue evidence="11">Whole larvae</tissue>
    </source>
</reference>
<evidence type="ECO:0000259" key="8">
    <source>
        <dbReference type="PROSITE" id="PS50240"/>
    </source>
</evidence>
<gene>
    <name evidence="11" type="primary">LOC113509393</name>
</gene>
<dbReference type="PANTHER" id="PTHR24256">
    <property type="entry name" value="TRYPTASE-RELATED"/>
    <property type="match status" value="1"/>
</dbReference>
<dbReference type="Gene3D" id="3.30.1640.30">
    <property type="match status" value="2"/>
</dbReference>
<evidence type="ECO:0000256" key="6">
    <source>
        <dbReference type="ARBA" id="ARBA00024195"/>
    </source>
</evidence>
<dbReference type="GeneID" id="113509393"/>
<organism evidence="10 11">
    <name type="scientific">Galleria mellonella</name>
    <name type="common">Greater wax moth</name>
    <dbReference type="NCBI Taxonomy" id="7137"/>
    <lineage>
        <taxon>Eukaryota</taxon>
        <taxon>Metazoa</taxon>
        <taxon>Ecdysozoa</taxon>
        <taxon>Arthropoda</taxon>
        <taxon>Hexapoda</taxon>
        <taxon>Insecta</taxon>
        <taxon>Pterygota</taxon>
        <taxon>Neoptera</taxon>
        <taxon>Endopterygota</taxon>
        <taxon>Lepidoptera</taxon>
        <taxon>Glossata</taxon>
        <taxon>Ditrysia</taxon>
        <taxon>Pyraloidea</taxon>
        <taxon>Pyralidae</taxon>
        <taxon>Galleriinae</taxon>
        <taxon>Galleria</taxon>
    </lineage>
</organism>
<protein>
    <submittedName>
        <fullName evidence="11">Phenoloxidase-activating enzyme-like</fullName>
    </submittedName>
</protein>
<evidence type="ECO:0000256" key="2">
    <source>
        <dbReference type="ARBA" id="ARBA00022729"/>
    </source>
</evidence>
<evidence type="ECO:0000259" key="9">
    <source>
        <dbReference type="PROSITE" id="PS51888"/>
    </source>
</evidence>
<name>A0ABM3ME86_GALME</name>
<dbReference type="InterPro" id="IPR038565">
    <property type="entry name" value="CLIP_sf"/>
</dbReference>
<dbReference type="RefSeq" id="XP_052749552.1">
    <property type="nucleotide sequence ID" value="XM_052893592.1"/>
</dbReference>
<dbReference type="InterPro" id="IPR001254">
    <property type="entry name" value="Trypsin_dom"/>
</dbReference>
<evidence type="ECO:0000256" key="4">
    <source>
        <dbReference type="ARBA" id="ARBA00022825"/>
    </source>
</evidence>
<keyword evidence="5" id="KW-1015">Disulfide bond</keyword>
<dbReference type="SUPFAM" id="SSF50494">
    <property type="entry name" value="Trypsin-like serine proteases"/>
    <property type="match status" value="1"/>
</dbReference>
<feature type="signal peptide" evidence="7">
    <location>
        <begin position="1"/>
        <end position="23"/>
    </location>
</feature>
<sequence>MIYNINFILLMFASLMSFRLVQGQLSCFTPGGERGQCISVLNCLSLVTIINKKDRTQQDIDFLRKSKCGYVGKTPKVCCPGPQCKTPDGNHGTCVGVHSCPHLAAMVKQSISKEDVQYLQNSICDGPEQYSVCCGPLKEETQVGNCKNRMNALPPDPRTECCGLRSGNKIIRGTEAAIDEYPWLALIEYEKDGVIKALCNGALISGKYVLTPGHCVVGPILNVGTPKNIRLGEYDTVNDGRDCINIEGGGVDCTDPPVVIPIELTILHPQIELNSRKNDIALIRMRQNAPFTDFIQPICLPTVDVTASRSDEDRY</sequence>
<keyword evidence="4" id="KW-0720">Serine protease</keyword>
<keyword evidence="3" id="KW-0378">Hydrolase</keyword>